<dbReference type="AlphaFoldDB" id="A0A1F5PJW3"/>
<reference evidence="1 2" key="1">
    <citation type="journal article" date="2016" name="Nat. Commun.">
        <title>Thousands of microbial genomes shed light on interconnected biogeochemical processes in an aquifer system.</title>
        <authorList>
            <person name="Anantharaman K."/>
            <person name="Brown C.T."/>
            <person name="Hug L.A."/>
            <person name="Sharon I."/>
            <person name="Castelle C.J."/>
            <person name="Probst A.J."/>
            <person name="Thomas B.C."/>
            <person name="Singh A."/>
            <person name="Wilkins M.J."/>
            <person name="Karaoz U."/>
            <person name="Brodie E.L."/>
            <person name="Williams K.H."/>
            <person name="Hubbard S.S."/>
            <person name="Banfield J.F."/>
        </authorList>
    </citation>
    <scope>NUCLEOTIDE SEQUENCE [LARGE SCALE GENOMIC DNA]</scope>
</reference>
<evidence type="ECO:0000313" key="2">
    <source>
        <dbReference type="Proteomes" id="UP000177682"/>
    </source>
</evidence>
<organism evidence="1 2">
    <name type="scientific">Candidatus Doudnabacteria bacterium RIFCSPHIGHO2_12_FULL_48_16</name>
    <dbReference type="NCBI Taxonomy" id="1817838"/>
    <lineage>
        <taxon>Bacteria</taxon>
        <taxon>Candidatus Doudnaibacteriota</taxon>
    </lineage>
</organism>
<name>A0A1F5PJW3_9BACT</name>
<sequence length="74" mass="8057">MVDLQGGLMTEQQAANLTPDQPIIIRKKGRVHPATFLRHLGKGLLLSECRMTVRVVTLAEADLPPTPINTPEAS</sequence>
<accession>A0A1F5PJW3</accession>
<dbReference type="Proteomes" id="UP000177682">
    <property type="component" value="Unassembled WGS sequence"/>
</dbReference>
<proteinExistence type="predicted"/>
<protein>
    <submittedName>
        <fullName evidence="1">Uncharacterized protein</fullName>
    </submittedName>
</protein>
<evidence type="ECO:0000313" key="1">
    <source>
        <dbReference type="EMBL" id="OGE90149.1"/>
    </source>
</evidence>
<dbReference type="EMBL" id="MFEY01000007">
    <property type="protein sequence ID" value="OGE90149.1"/>
    <property type="molecule type" value="Genomic_DNA"/>
</dbReference>
<gene>
    <name evidence="1" type="ORF">A3E29_03525</name>
</gene>
<comment type="caution">
    <text evidence="1">The sequence shown here is derived from an EMBL/GenBank/DDBJ whole genome shotgun (WGS) entry which is preliminary data.</text>
</comment>